<dbReference type="RefSeq" id="WP_226385431.1">
    <property type="nucleotide sequence ID" value="NZ_JADCKA010000009.1"/>
</dbReference>
<keyword evidence="5 8" id="KW-0067">ATP-binding</keyword>
<evidence type="ECO:0000256" key="1">
    <source>
        <dbReference type="ARBA" id="ARBA00022722"/>
    </source>
</evidence>
<evidence type="ECO:0000256" key="7">
    <source>
        <dbReference type="ARBA" id="ARBA00023125"/>
    </source>
</evidence>
<dbReference type="HAMAP" id="MF_00092">
    <property type="entry name" value="MutS2"/>
    <property type="match status" value="1"/>
</dbReference>
<dbReference type="InterPro" id="IPR036063">
    <property type="entry name" value="Smr_dom_sf"/>
</dbReference>
<feature type="domain" description="Smr" evidence="10">
    <location>
        <begin position="719"/>
        <end position="794"/>
    </location>
</feature>
<keyword evidence="2 8" id="KW-0699">rRNA-binding</keyword>
<evidence type="ECO:0000256" key="3">
    <source>
        <dbReference type="ARBA" id="ARBA00022741"/>
    </source>
</evidence>
<dbReference type="SMART" id="SM00463">
    <property type="entry name" value="SMR"/>
    <property type="match status" value="1"/>
</dbReference>
<dbReference type="InterPro" id="IPR007696">
    <property type="entry name" value="DNA_mismatch_repair_MutS_core"/>
</dbReference>
<dbReference type="Pfam" id="PF01713">
    <property type="entry name" value="Smr"/>
    <property type="match status" value="1"/>
</dbReference>
<dbReference type="PANTHER" id="PTHR48466">
    <property type="entry name" value="OS10G0509000 PROTEIN-RELATED"/>
    <property type="match status" value="1"/>
</dbReference>
<evidence type="ECO:0000259" key="10">
    <source>
        <dbReference type="PROSITE" id="PS50828"/>
    </source>
</evidence>
<dbReference type="EC" id="3.6.4.-" evidence="8"/>
<keyword evidence="9" id="KW-0175">Coiled coil</keyword>
<evidence type="ECO:0000256" key="5">
    <source>
        <dbReference type="ARBA" id="ARBA00022840"/>
    </source>
</evidence>
<protein>
    <recommendedName>
        <fullName evidence="8">Endonuclease MutS2</fullName>
        <ecNumber evidence="8">3.1.-.-</ecNumber>
    </recommendedName>
    <alternativeName>
        <fullName evidence="8">Ribosome-associated protein quality control-upstream factor</fullName>
        <shortName evidence="8">RQC-upstream factor</shortName>
        <shortName evidence="8">RqcU</shortName>
        <ecNumber evidence="8">3.6.4.-</ecNumber>
    </alternativeName>
</protein>
<keyword evidence="6 8" id="KW-0694">RNA-binding</keyword>
<evidence type="ECO:0000256" key="9">
    <source>
        <dbReference type="SAM" id="Coils"/>
    </source>
</evidence>
<comment type="subunit">
    <text evidence="8">Homodimer. Binds to stalled ribosomes, contacting rRNA.</text>
</comment>
<keyword evidence="1 8" id="KW-0540">Nuclease</keyword>
<dbReference type="InterPro" id="IPR002625">
    <property type="entry name" value="Smr_dom"/>
</dbReference>
<dbReference type="SMART" id="SM00533">
    <property type="entry name" value="MUTSd"/>
    <property type="match status" value="1"/>
</dbReference>
<comment type="function">
    <text evidence="8">Acts as a ribosome collision sensor, splitting the ribosome into its 2 subunits. Detects stalled/collided 70S ribosomes which it binds and splits by an ATP-hydrolysis driven conformational change. Acts upstream of the ribosome quality control system (RQC), a ribosome-associated complex that mediates the extraction of incompletely synthesized nascent chains from stalled ribosomes and their subsequent degradation. Probably generates substrates for RQC.</text>
</comment>
<proteinExistence type="inferred from homology"/>
<evidence type="ECO:0000256" key="2">
    <source>
        <dbReference type="ARBA" id="ARBA00022730"/>
    </source>
</evidence>
<evidence type="ECO:0000313" key="12">
    <source>
        <dbReference type="Proteomes" id="UP001516588"/>
    </source>
</evidence>
<evidence type="ECO:0000256" key="6">
    <source>
        <dbReference type="ARBA" id="ARBA00022884"/>
    </source>
</evidence>
<name>A0ABR9QY38_9FIRM</name>
<dbReference type="CDD" id="cd03280">
    <property type="entry name" value="ABC_MutS2"/>
    <property type="match status" value="1"/>
</dbReference>
<dbReference type="GO" id="GO:0004519">
    <property type="term" value="F:endonuclease activity"/>
    <property type="evidence" value="ECO:0007669"/>
    <property type="project" value="UniProtKB-KW"/>
</dbReference>
<dbReference type="PIRSF" id="PIRSF005814">
    <property type="entry name" value="MutS_YshD"/>
    <property type="match status" value="1"/>
</dbReference>
<accession>A0ABR9QY38</accession>
<reference evidence="11 12" key="1">
    <citation type="submission" date="2020-10" db="EMBL/GenBank/DDBJ databases">
        <title>ChiBAC.</title>
        <authorList>
            <person name="Zenner C."/>
            <person name="Hitch T.C.A."/>
            <person name="Clavel T."/>
        </authorList>
    </citation>
    <scope>NUCLEOTIDE SEQUENCE [LARGE SCALE GENOMIC DNA]</scope>
    <source>
        <strain evidence="11 12">DSM 108706</strain>
    </source>
</reference>
<dbReference type="SUPFAM" id="SSF52540">
    <property type="entry name" value="P-loop containing nucleoside triphosphate hydrolases"/>
    <property type="match status" value="1"/>
</dbReference>
<dbReference type="Proteomes" id="UP001516588">
    <property type="component" value="Unassembled WGS sequence"/>
</dbReference>
<organism evidence="11 12">
    <name type="scientific">Gallibacter intestinalis</name>
    <dbReference type="NCBI Taxonomy" id="2779356"/>
    <lineage>
        <taxon>Bacteria</taxon>
        <taxon>Bacillati</taxon>
        <taxon>Bacillota</taxon>
        <taxon>Clostridia</taxon>
        <taxon>Eubacteriales</taxon>
        <taxon>Eubacteriaceae</taxon>
        <taxon>Gallibacter</taxon>
    </lineage>
</organism>
<dbReference type="InterPro" id="IPR036187">
    <property type="entry name" value="DNA_mismatch_repair_MutS_sf"/>
</dbReference>
<dbReference type="InterPro" id="IPR005747">
    <property type="entry name" value="MutS2"/>
</dbReference>
<dbReference type="SMART" id="SM00534">
    <property type="entry name" value="MUTSac"/>
    <property type="match status" value="1"/>
</dbReference>
<dbReference type="PROSITE" id="PS50828">
    <property type="entry name" value="SMR"/>
    <property type="match status" value="1"/>
</dbReference>
<comment type="function">
    <text evidence="8">Endonuclease that is involved in the suppression of homologous recombination and thus may have a key role in the control of bacterial genetic diversity.</text>
</comment>
<evidence type="ECO:0000256" key="4">
    <source>
        <dbReference type="ARBA" id="ARBA00022801"/>
    </source>
</evidence>
<keyword evidence="3 8" id="KW-0547">Nucleotide-binding</keyword>
<evidence type="ECO:0000256" key="8">
    <source>
        <dbReference type="HAMAP-Rule" id="MF_00092"/>
    </source>
</evidence>
<dbReference type="Gene3D" id="3.40.50.300">
    <property type="entry name" value="P-loop containing nucleotide triphosphate hydrolases"/>
    <property type="match status" value="1"/>
</dbReference>
<keyword evidence="12" id="KW-1185">Reference proteome</keyword>
<dbReference type="Pfam" id="PF00488">
    <property type="entry name" value="MutS_V"/>
    <property type="match status" value="1"/>
</dbReference>
<dbReference type="EC" id="3.1.-.-" evidence="8"/>
<dbReference type="Gene3D" id="3.30.1370.110">
    <property type="match status" value="1"/>
</dbReference>
<dbReference type="SUPFAM" id="SSF48334">
    <property type="entry name" value="DNA repair protein MutS, domain III"/>
    <property type="match status" value="1"/>
</dbReference>
<dbReference type="PANTHER" id="PTHR48466:SF2">
    <property type="entry name" value="OS10G0509000 PROTEIN"/>
    <property type="match status" value="1"/>
</dbReference>
<sequence>MNEKALKVLEYDKIIGLLKAQAGSGMTRDAISELKPFSDPREIETALAETDEAVRLITYKGALPLGNFYDIRESVVLAEKGGTLTIRQLLHILYDIKVATAVKSYMKGDVPELPMIISQTELLETFASLADDLDRSIESEDMLSDNASVDLKNIRRNIVRQNEAIKNRINQIISRSDNQSMLQDSIVTVRDGRYVIPVKQEHRGKFPGIIHDQSSSGATLFIEPQVIVTMNNELRELEAEEKAEVERILAEFSSRVAEGASMLKNNLQIMLHLDFIMAKGKLANIQKAGYPRISADGVLELKKARHPLLDQSKAVPVDIILGEKYNVLVVTGPNTGGKTVTLKTAGLLSLMAQSGLHIPANDGSKIPVYEDVFADIGDEQSIEQSLSTFSSHMKNIVEIVDRASENTLVLLDELGAGTDPTEGAALAISILETLKAKGAKMMATTHYTELKKYALQTEGVENASMEFDVETLSPTYRLSIGIPGKSNAFEISRKLGLSEEIIERSRGLLEGGDIQFEAVLEAIESDRKAAREELEQARIEREEARSLKEEMDKRAERESARREKMINSAKEEARAIIADAKEVSETVREELKELDRLEDRSERNRRMDRSRKMIRDAAGRYKETIRIEENNDPVSLDDIKVGDRVKVLTIGQNGEVIALPDSRGEITVQVGIMKMKCKAENLKLIIDGTRKKKKPKPKTGKSTYAGLYRSKSVSVSPTINVQGQNLDDALANVAKYIDDAFMAHLSEVTIIHGRGEGILKNGIHSMLKKHPQVKSFRKGNFDEGGDGVTVVTLK</sequence>
<dbReference type="SUPFAM" id="SSF160443">
    <property type="entry name" value="SMR domain-like"/>
    <property type="match status" value="1"/>
</dbReference>
<gene>
    <name evidence="8" type="primary">mutS2</name>
    <name evidence="8" type="synonym">rqcU</name>
    <name evidence="11" type="ORF">INF20_05785</name>
</gene>
<comment type="similarity">
    <text evidence="8">Belongs to the DNA mismatch repair MutS family. MutS2 subfamily.</text>
</comment>
<feature type="binding site" evidence="8">
    <location>
        <begin position="332"/>
        <end position="339"/>
    </location>
    <ligand>
        <name>ATP</name>
        <dbReference type="ChEBI" id="CHEBI:30616"/>
    </ligand>
</feature>
<keyword evidence="7 8" id="KW-0238">DNA-binding</keyword>
<dbReference type="InterPro" id="IPR027417">
    <property type="entry name" value="P-loop_NTPase"/>
</dbReference>
<comment type="caution">
    <text evidence="11">The sequence shown here is derived from an EMBL/GenBank/DDBJ whole genome shotgun (WGS) entry which is preliminary data.</text>
</comment>
<dbReference type="EMBL" id="JADCKA010000009">
    <property type="protein sequence ID" value="MBE5035783.1"/>
    <property type="molecule type" value="Genomic_DNA"/>
</dbReference>
<dbReference type="PROSITE" id="PS00486">
    <property type="entry name" value="DNA_MISMATCH_REPAIR_2"/>
    <property type="match status" value="1"/>
</dbReference>
<feature type="coiled-coil region" evidence="9">
    <location>
        <begin position="520"/>
        <end position="607"/>
    </location>
</feature>
<keyword evidence="4 8" id="KW-0378">Hydrolase</keyword>
<dbReference type="InterPro" id="IPR046893">
    <property type="entry name" value="MSSS"/>
</dbReference>
<evidence type="ECO:0000313" key="11">
    <source>
        <dbReference type="EMBL" id="MBE5035783.1"/>
    </source>
</evidence>
<keyword evidence="8 11" id="KW-0255">Endonuclease</keyword>
<dbReference type="CDD" id="cd06503">
    <property type="entry name" value="ATP-synt_Fo_b"/>
    <property type="match status" value="1"/>
</dbReference>
<dbReference type="Pfam" id="PF20297">
    <property type="entry name" value="MSSS"/>
    <property type="match status" value="1"/>
</dbReference>
<dbReference type="InterPro" id="IPR000432">
    <property type="entry name" value="DNA_mismatch_repair_MutS_C"/>
</dbReference>
<dbReference type="NCBIfam" id="TIGR01069">
    <property type="entry name" value="mutS2"/>
    <property type="match status" value="1"/>
</dbReference>
<dbReference type="InterPro" id="IPR045076">
    <property type="entry name" value="MutS"/>
</dbReference>